<proteinExistence type="predicted"/>
<dbReference type="GO" id="GO:0008233">
    <property type="term" value="F:peptidase activity"/>
    <property type="evidence" value="ECO:0007669"/>
    <property type="project" value="TreeGrafter"/>
</dbReference>
<dbReference type="PANTHER" id="PTHR42307:SF2">
    <property type="entry name" value="PUP DEAMIDASE_DEPUPYLASE"/>
    <property type="match status" value="1"/>
</dbReference>
<dbReference type="GO" id="GO:0019941">
    <property type="term" value="P:modification-dependent protein catabolic process"/>
    <property type="evidence" value="ECO:0007669"/>
    <property type="project" value="InterPro"/>
</dbReference>
<sequence length="91" mass="10385">MKRLLDEGEVERARTAPPEDTRAYFRGRCLEQYADDVAAASWDSVIFDLPGRDSLQRVPTLEPLRGTRNHVKELLDRCRTAEDLVRVLSGN</sequence>
<evidence type="ECO:0000313" key="1">
    <source>
        <dbReference type="EMBL" id="BFO20104.1"/>
    </source>
</evidence>
<dbReference type="InterPro" id="IPR004347">
    <property type="entry name" value="Pup_ligase/deamidase"/>
</dbReference>
<protein>
    <submittedName>
        <fullName evidence="1">Uncharacterized protein</fullName>
    </submittedName>
</protein>
<dbReference type="GO" id="GO:0070490">
    <property type="term" value="P:protein pupylation"/>
    <property type="evidence" value="ECO:0007669"/>
    <property type="project" value="TreeGrafter"/>
</dbReference>
<gene>
    <name evidence="1" type="ORF">SHKM778_64920</name>
</gene>
<organism evidence="1">
    <name type="scientific">Streptomyces haneummycinicus</name>
    <dbReference type="NCBI Taxonomy" id="3074435"/>
    <lineage>
        <taxon>Bacteria</taxon>
        <taxon>Bacillati</taxon>
        <taxon>Actinomycetota</taxon>
        <taxon>Actinomycetes</taxon>
        <taxon>Kitasatosporales</taxon>
        <taxon>Streptomycetaceae</taxon>
        <taxon>Streptomyces</taxon>
    </lineage>
</organism>
<dbReference type="AlphaFoldDB" id="A0AAT9HRT3"/>
<dbReference type="GO" id="GO:0016811">
    <property type="term" value="F:hydrolase activity, acting on carbon-nitrogen (but not peptide) bonds, in linear amides"/>
    <property type="evidence" value="ECO:0007669"/>
    <property type="project" value="TreeGrafter"/>
</dbReference>
<reference evidence="1" key="2">
    <citation type="submission" date="2024-07" db="EMBL/GenBank/DDBJ databases">
        <title>Streptomyces haneummycinica sp. nov., a new antibiotic-producing actinobacterium isolated from marine sediment.</title>
        <authorList>
            <person name="Uemura M."/>
            <person name="Hamada M."/>
            <person name="Hirano S."/>
            <person name="Kobayashi K."/>
            <person name="Ohshiro T."/>
            <person name="Kobayashi T."/>
            <person name="Terahara T."/>
        </authorList>
    </citation>
    <scope>NUCLEOTIDE SEQUENCE</scope>
    <source>
        <strain evidence="1">KM77-8</strain>
    </source>
</reference>
<dbReference type="GO" id="GO:0005524">
    <property type="term" value="F:ATP binding"/>
    <property type="evidence" value="ECO:0007669"/>
    <property type="project" value="TreeGrafter"/>
</dbReference>
<name>A0AAT9HRT3_9ACTN</name>
<reference evidence="1" key="1">
    <citation type="submission" date="2024-06" db="EMBL/GenBank/DDBJ databases">
        <authorList>
            <consortium name="consrtm"/>
            <person name="Uemura M."/>
            <person name="Terahara T."/>
        </authorList>
    </citation>
    <scope>NUCLEOTIDE SEQUENCE</scope>
    <source>
        <strain evidence="1">KM77-8</strain>
    </source>
</reference>
<dbReference type="Pfam" id="PF03136">
    <property type="entry name" value="Pup_ligase"/>
    <property type="match status" value="1"/>
</dbReference>
<dbReference type="EMBL" id="AP035768">
    <property type="protein sequence ID" value="BFO20104.1"/>
    <property type="molecule type" value="Genomic_DNA"/>
</dbReference>
<dbReference type="PANTHER" id="PTHR42307">
    <property type="entry name" value="PUP DEAMIDASE/DEPUPYLASE"/>
    <property type="match status" value="1"/>
</dbReference>
<dbReference type="GO" id="GO:0010498">
    <property type="term" value="P:proteasomal protein catabolic process"/>
    <property type="evidence" value="ECO:0007669"/>
    <property type="project" value="InterPro"/>
</dbReference>
<accession>A0AAT9HRT3</accession>